<keyword evidence="3" id="KW-1185">Reference proteome</keyword>
<proteinExistence type="predicted"/>
<feature type="compositionally biased region" description="Low complexity" evidence="1">
    <location>
        <begin position="238"/>
        <end position="312"/>
    </location>
</feature>
<comment type="caution">
    <text evidence="2">The sequence shown here is derived from an EMBL/GenBank/DDBJ whole genome shotgun (WGS) entry which is preliminary data.</text>
</comment>
<evidence type="ECO:0000313" key="3">
    <source>
        <dbReference type="Proteomes" id="UP001604277"/>
    </source>
</evidence>
<evidence type="ECO:0000256" key="1">
    <source>
        <dbReference type="SAM" id="MobiDB-lite"/>
    </source>
</evidence>
<feature type="region of interest" description="Disordered" evidence="1">
    <location>
        <begin position="238"/>
        <end position="357"/>
    </location>
</feature>
<protein>
    <submittedName>
        <fullName evidence="2">Uncharacterized protein</fullName>
    </submittedName>
</protein>
<name>A0ABD1UTQ9_9LAMI</name>
<dbReference type="Proteomes" id="UP001604277">
    <property type="component" value="Unassembled WGS sequence"/>
</dbReference>
<accession>A0ABD1UTQ9</accession>
<dbReference type="EMBL" id="JBFOLJ010000006">
    <property type="protein sequence ID" value="KAL2528451.1"/>
    <property type="molecule type" value="Genomic_DNA"/>
</dbReference>
<reference evidence="3" key="1">
    <citation type="submission" date="2024-07" db="EMBL/GenBank/DDBJ databases">
        <title>Two chromosome-level genome assemblies of Korean endemic species Abeliophyllum distichum and Forsythia ovata (Oleaceae).</title>
        <authorList>
            <person name="Jang H."/>
        </authorList>
    </citation>
    <scope>NUCLEOTIDE SEQUENCE [LARGE SCALE GENOMIC DNA]</scope>
</reference>
<gene>
    <name evidence="2" type="ORF">Fot_21052</name>
</gene>
<evidence type="ECO:0000313" key="2">
    <source>
        <dbReference type="EMBL" id="KAL2528451.1"/>
    </source>
</evidence>
<dbReference type="AlphaFoldDB" id="A0ABD1UTQ9"/>
<sequence length="378" mass="40196">MDQNYEHALTQMTKSIEKFGCSADQVAAMASAPTSNSWVKPKFYTPSSLGTSNSLLFNIRCSLQTQVLHLPKQSSTATTIYQTPAPIPNISTTLIIRKDEPQWNLIQRIAAMALDAVETALTAHELEHPLPKTADPRIHFYLTRPKCRAKRRRHRSSFARDAAALHGFEFLLANEAIHQYKLAARNLKTTYKPFQQTHSSTASKSAFTSLSKMARQVFVLALIFLVAGLVAADSSPSPAPKASFPKFAPSPKKSKSPAATSKALPVPVPKSSSPVPAPKSFVPKSSALKSFTPSASPPSDSSPPAESPTYEPSSPPAPSSEASSPTPTTSKSSPLDALGPTASDAPSADAPTSDDSGTVALKISSAIVAADATGFFFF</sequence>
<feature type="compositionally biased region" description="Low complexity" evidence="1">
    <location>
        <begin position="319"/>
        <end position="356"/>
    </location>
</feature>
<organism evidence="2 3">
    <name type="scientific">Forsythia ovata</name>
    <dbReference type="NCBI Taxonomy" id="205694"/>
    <lineage>
        <taxon>Eukaryota</taxon>
        <taxon>Viridiplantae</taxon>
        <taxon>Streptophyta</taxon>
        <taxon>Embryophyta</taxon>
        <taxon>Tracheophyta</taxon>
        <taxon>Spermatophyta</taxon>
        <taxon>Magnoliopsida</taxon>
        <taxon>eudicotyledons</taxon>
        <taxon>Gunneridae</taxon>
        <taxon>Pentapetalae</taxon>
        <taxon>asterids</taxon>
        <taxon>lamiids</taxon>
        <taxon>Lamiales</taxon>
        <taxon>Oleaceae</taxon>
        <taxon>Forsythieae</taxon>
        <taxon>Forsythia</taxon>
    </lineage>
</organism>